<gene>
    <name evidence="8" type="ORF">AS25_04885</name>
</gene>
<evidence type="ECO:0000256" key="1">
    <source>
        <dbReference type="ARBA" id="ARBA00004196"/>
    </source>
</evidence>
<evidence type="ECO:0000313" key="9">
    <source>
        <dbReference type="Proteomes" id="UP000030664"/>
    </source>
</evidence>
<reference evidence="8 9" key="1">
    <citation type="submission" date="2014-09" db="EMBL/GenBank/DDBJ databases">
        <title>High-quality draft genome sequence of Kocuria marina SO9-6, an actinobacterium isolated from a copper mine.</title>
        <authorList>
            <person name="Castro D.B."/>
            <person name="Pereira L.B."/>
            <person name="Silva M.V."/>
            <person name="Silva B.P."/>
            <person name="Zanardi B.R."/>
            <person name="Carlos C."/>
            <person name="Belgini D.R."/>
            <person name="Limache E.G."/>
            <person name="Lacerda G.V."/>
            <person name="Nery M.B."/>
            <person name="Gomes M.B."/>
            <person name="Souza S."/>
            <person name="Silva T.M."/>
            <person name="Rodrigues V.D."/>
            <person name="Paulino L.C."/>
            <person name="Vicentini R."/>
            <person name="Ferraz L.F."/>
            <person name="Ottoboni L.M."/>
        </authorList>
    </citation>
    <scope>NUCLEOTIDE SEQUENCE [LARGE SCALE GENOMIC DNA]</scope>
    <source>
        <strain evidence="8 9">SO9-6</strain>
    </source>
</reference>
<dbReference type="Pfam" id="PF01497">
    <property type="entry name" value="Peripla_BP_2"/>
    <property type="match status" value="1"/>
</dbReference>
<dbReference type="SUPFAM" id="SSF53807">
    <property type="entry name" value="Helical backbone' metal receptor"/>
    <property type="match status" value="1"/>
</dbReference>
<dbReference type="eggNOG" id="COG0614">
    <property type="taxonomic scope" value="Bacteria"/>
</dbReference>
<dbReference type="AlphaFoldDB" id="A0A0B0DCC9"/>
<organism evidence="8 9">
    <name type="scientific">Kocuria marina</name>
    <dbReference type="NCBI Taxonomy" id="223184"/>
    <lineage>
        <taxon>Bacteria</taxon>
        <taxon>Bacillati</taxon>
        <taxon>Actinomycetota</taxon>
        <taxon>Actinomycetes</taxon>
        <taxon>Micrococcales</taxon>
        <taxon>Micrococcaceae</taxon>
        <taxon>Kocuria</taxon>
    </lineage>
</organism>
<keyword evidence="3" id="KW-0813">Transport</keyword>
<dbReference type="GO" id="GO:0030288">
    <property type="term" value="C:outer membrane-bounded periplasmic space"/>
    <property type="evidence" value="ECO:0007669"/>
    <property type="project" value="TreeGrafter"/>
</dbReference>
<dbReference type="PROSITE" id="PS50983">
    <property type="entry name" value="FE_B12_PBP"/>
    <property type="match status" value="1"/>
</dbReference>
<dbReference type="STRING" id="223184.AS25_04885"/>
<protein>
    <submittedName>
        <fullName evidence="8">Iron compound ABC transporter iron compound-binding protein</fullName>
    </submittedName>
</protein>
<comment type="subcellular location">
    <subcellularLocation>
        <location evidence="1">Cell envelope</location>
    </subcellularLocation>
</comment>
<proteinExistence type="inferred from homology"/>
<dbReference type="EMBL" id="JROM01000016">
    <property type="protein sequence ID" value="KHE75073.1"/>
    <property type="molecule type" value="Genomic_DNA"/>
</dbReference>
<feature type="domain" description="Fe/B12 periplasmic-binding" evidence="7">
    <location>
        <begin position="82"/>
        <end position="354"/>
    </location>
</feature>
<name>A0A0B0DCC9_9MICC</name>
<evidence type="ECO:0000256" key="5">
    <source>
        <dbReference type="SAM" id="MobiDB-lite"/>
    </source>
</evidence>
<feature type="region of interest" description="Disordered" evidence="5">
    <location>
        <begin position="39"/>
        <end position="62"/>
    </location>
</feature>
<comment type="caution">
    <text evidence="8">The sequence shown here is derived from an EMBL/GenBank/DDBJ whole genome shotgun (WGS) entry which is preliminary data.</text>
</comment>
<comment type="similarity">
    <text evidence="2">Belongs to the bacterial solute-binding protein 8 family.</text>
</comment>
<dbReference type="PANTHER" id="PTHR30532">
    <property type="entry name" value="IRON III DICITRATE-BINDING PERIPLASMIC PROTEIN"/>
    <property type="match status" value="1"/>
</dbReference>
<accession>A0A0B0DCC9</accession>
<evidence type="ECO:0000256" key="6">
    <source>
        <dbReference type="SAM" id="SignalP"/>
    </source>
</evidence>
<dbReference type="Proteomes" id="UP000030664">
    <property type="component" value="Unassembled WGS sequence"/>
</dbReference>
<dbReference type="InterPro" id="IPR002491">
    <property type="entry name" value="ABC_transptr_periplasmic_BD"/>
</dbReference>
<dbReference type="PROSITE" id="PS51318">
    <property type="entry name" value="TAT"/>
    <property type="match status" value="1"/>
</dbReference>
<dbReference type="GO" id="GO:1901678">
    <property type="term" value="P:iron coordination entity transport"/>
    <property type="evidence" value="ECO:0007669"/>
    <property type="project" value="UniProtKB-ARBA"/>
</dbReference>
<sequence>MSMSPHRSGNASRQFNRRTLLGSGLAVASLMGLAACSTGARGGDGQAQTPGATASSSPTDTFPVEVTHALGTTKVEAAPQRVVCVGASNTQDFVAALGVVPVGMTKVAWGGNANGSTDWFDAKVSELGGQTPKAMDESDGVNFTDIAELSPDLIVAVNSGVTREEYDRLTKIAPVVAYPTGPWVNSWQDMQRVTAKALGRSAAGDELVSRTEELVSRRSDELGAAKGKTFIYGDVSQSLGFYGPADGRPRFFTELGMNLADAVKDNITEDQFWREWPRERADELTSDLFVAAAEDDAQAEKFRTDPILKTIPAIANGRGMFLTDKQDVLSGYSSSPLSMPHALDAHIPAIKTTLGA</sequence>
<keyword evidence="4 6" id="KW-0732">Signal</keyword>
<dbReference type="Gene3D" id="3.40.50.1980">
    <property type="entry name" value="Nitrogenase molybdenum iron protein domain"/>
    <property type="match status" value="2"/>
</dbReference>
<evidence type="ECO:0000313" key="8">
    <source>
        <dbReference type="EMBL" id="KHE75073.1"/>
    </source>
</evidence>
<dbReference type="PANTHER" id="PTHR30532:SF24">
    <property type="entry name" value="FERRIC ENTEROBACTIN-BINDING PERIPLASMIC PROTEIN FEPB"/>
    <property type="match status" value="1"/>
</dbReference>
<feature type="chain" id="PRO_5038922769" evidence="6">
    <location>
        <begin position="35"/>
        <end position="356"/>
    </location>
</feature>
<evidence type="ECO:0000259" key="7">
    <source>
        <dbReference type="PROSITE" id="PS50983"/>
    </source>
</evidence>
<feature type="signal peptide" evidence="6">
    <location>
        <begin position="1"/>
        <end position="34"/>
    </location>
</feature>
<dbReference type="InterPro" id="IPR051313">
    <property type="entry name" value="Bact_iron-sidero_bind"/>
</dbReference>
<evidence type="ECO:0000256" key="2">
    <source>
        <dbReference type="ARBA" id="ARBA00008814"/>
    </source>
</evidence>
<dbReference type="InterPro" id="IPR006311">
    <property type="entry name" value="TAT_signal"/>
</dbReference>
<feature type="compositionally biased region" description="Polar residues" evidence="5">
    <location>
        <begin position="46"/>
        <end position="60"/>
    </location>
</feature>
<evidence type="ECO:0000256" key="3">
    <source>
        <dbReference type="ARBA" id="ARBA00022448"/>
    </source>
</evidence>
<evidence type="ECO:0000256" key="4">
    <source>
        <dbReference type="ARBA" id="ARBA00022729"/>
    </source>
</evidence>